<evidence type="ECO:0000256" key="2">
    <source>
        <dbReference type="ARBA" id="ARBA00022723"/>
    </source>
</evidence>
<organism evidence="6">
    <name type="scientific">marine sediment metagenome</name>
    <dbReference type="NCBI Taxonomy" id="412755"/>
    <lineage>
        <taxon>unclassified sequences</taxon>
        <taxon>metagenomes</taxon>
        <taxon>ecological metagenomes</taxon>
    </lineage>
</organism>
<keyword evidence="5" id="KW-0411">Iron-sulfur</keyword>
<evidence type="ECO:0000313" key="6">
    <source>
        <dbReference type="EMBL" id="GAG06217.1"/>
    </source>
</evidence>
<dbReference type="SUPFAM" id="SSF51905">
    <property type="entry name" value="FAD/NAD(P)-binding domain"/>
    <property type="match status" value="1"/>
</dbReference>
<keyword evidence="3" id="KW-0560">Oxidoreductase</keyword>
<evidence type="ECO:0000256" key="1">
    <source>
        <dbReference type="ARBA" id="ARBA00022485"/>
    </source>
</evidence>
<evidence type="ECO:0000256" key="3">
    <source>
        <dbReference type="ARBA" id="ARBA00023002"/>
    </source>
</evidence>
<keyword evidence="2" id="KW-0479">Metal-binding</keyword>
<dbReference type="GO" id="GO:0051539">
    <property type="term" value="F:4 iron, 4 sulfur cluster binding"/>
    <property type="evidence" value="ECO:0007669"/>
    <property type="project" value="UniProtKB-KW"/>
</dbReference>
<accession>X0V4A1</accession>
<dbReference type="InterPro" id="IPR039650">
    <property type="entry name" value="HdrA-like"/>
</dbReference>
<dbReference type="PANTHER" id="PTHR43498">
    <property type="entry name" value="FERREDOXIN:COB-COM HETERODISULFIDE REDUCTASE SUBUNIT A"/>
    <property type="match status" value="1"/>
</dbReference>
<dbReference type="InterPro" id="IPR036188">
    <property type="entry name" value="FAD/NAD-bd_sf"/>
</dbReference>
<name>X0V4A1_9ZZZZ</name>
<dbReference type="EMBL" id="BARS01026941">
    <property type="protein sequence ID" value="GAG06217.1"/>
    <property type="molecule type" value="Genomic_DNA"/>
</dbReference>
<keyword evidence="1" id="KW-0004">4Fe-4S</keyword>
<comment type="caution">
    <text evidence="6">The sequence shown here is derived from an EMBL/GenBank/DDBJ whole genome shotgun (WGS) entry which is preliminary data.</text>
</comment>
<dbReference type="GO" id="GO:0016491">
    <property type="term" value="F:oxidoreductase activity"/>
    <property type="evidence" value="ECO:0007669"/>
    <property type="project" value="UniProtKB-KW"/>
</dbReference>
<dbReference type="GO" id="GO:0046872">
    <property type="term" value="F:metal ion binding"/>
    <property type="evidence" value="ECO:0007669"/>
    <property type="project" value="UniProtKB-KW"/>
</dbReference>
<keyword evidence="4" id="KW-0408">Iron</keyword>
<protein>
    <recommendedName>
        <fullName evidence="7">FAD/NAD(P)-binding domain-containing protein</fullName>
    </recommendedName>
</protein>
<dbReference type="AlphaFoldDB" id="X0V4A1"/>
<feature type="non-terminal residue" evidence="6">
    <location>
        <position position="266"/>
    </location>
</feature>
<evidence type="ECO:0000256" key="4">
    <source>
        <dbReference type="ARBA" id="ARBA00023004"/>
    </source>
</evidence>
<evidence type="ECO:0000256" key="5">
    <source>
        <dbReference type="ARBA" id="ARBA00023014"/>
    </source>
</evidence>
<reference evidence="6" key="1">
    <citation type="journal article" date="2014" name="Front. Microbiol.">
        <title>High frequency of phylogenetically diverse reductive dehalogenase-homologous genes in deep subseafloor sedimentary metagenomes.</title>
        <authorList>
            <person name="Kawai M."/>
            <person name="Futagami T."/>
            <person name="Toyoda A."/>
            <person name="Takaki Y."/>
            <person name="Nishi S."/>
            <person name="Hori S."/>
            <person name="Arai W."/>
            <person name="Tsubouchi T."/>
            <person name="Morono Y."/>
            <person name="Uchiyama I."/>
            <person name="Ito T."/>
            <person name="Fujiyama A."/>
            <person name="Inagaki F."/>
            <person name="Takami H."/>
        </authorList>
    </citation>
    <scope>NUCLEOTIDE SEQUENCE</scope>
    <source>
        <strain evidence="6">Expedition CK06-06</strain>
    </source>
</reference>
<proteinExistence type="predicted"/>
<dbReference type="PANTHER" id="PTHR43498:SF1">
    <property type="entry name" value="COB--COM HETERODISULFIDE REDUCTASE IRON-SULFUR SUBUNIT A"/>
    <property type="match status" value="1"/>
</dbReference>
<gene>
    <name evidence="6" type="ORF">S01H1_42369</name>
</gene>
<evidence type="ECO:0008006" key="7">
    <source>
        <dbReference type="Google" id="ProtNLM"/>
    </source>
</evidence>
<sequence length="266" mass="29794">MTDFSGTKGDFKTALTVGPAMYHREVNHGALIIATGALEYKPKEYLYGESDAVKTQVELEDILSREESRIKGWKNVVMIQCVGSRNQENPNCSRVCCQQAIKNAIAIKEINPDINIFILYRDIRTYGFLEDFYRKAREMGIHFLRYREDEEPTVEQEEGKIQITFKDLTLGREIKMSPDQLILSAGVVAGDTQELASILKVPLTSERFFLEAHVKLRPVDTQSDGIFICGMAHSPRLIDETISQALAASSRACTLISQDAIEVGGV</sequence>